<protein>
    <submittedName>
        <fullName evidence="1">Uncharacterized protein</fullName>
    </submittedName>
</protein>
<evidence type="ECO:0000313" key="1">
    <source>
        <dbReference type="EMBL" id="MBW89091.1"/>
    </source>
</evidence>
<sequence>MPWTNVRLVILITLRYTSFIFLSHTHVRTRLKMPEKICLKVSAFDTL</sequence>
<dbReference type="EMBL" id="GGEC01008608">
    <property type="protein sequence ID" value="MBW89091.1"/>
    <property type="molecule type" value="Transcribed_RNA"/>
</dbReference>
<proteinExistence type="predicted"/>
<reference evidence="1" key="1">
    <citation type="submission" date="2018-02" db="EMBL/GenBank/DDBJ databases">
        <title>Rhizophora mucronata_Transcriptome.</title>
        <authorList>
            <person name="Meera S.P."/>
            <person name="Sreeshan A."/>
            <person name="Augustine A."/>
        </authorList>
    </citation>
    <scope>NUCLEOTIDE SEQUENCE</scope>
    <source>
        <tissue evidence="1">Leaf</tissue>
    </source>
</reference>
<dbReference type="AlphaFoldDB" id="A0A2P2J6J2"/>
<name>A0A2P2J6J2_RHIMU</name>
<organism evidence="1">
    <name type="scientific">Rhizophora mucronata</name>
    <name type="common">Asiatic mangrove</name>
    <dbReference type="NCBI Taxonomy" id="61149"/>
    <lineage>
        <taxon>Eukaryota</taxon>
        <taxon>Viridiplantae</taxon>
        <taxon>Streptophyta</taxon>
        <taxon>Embryophyta</taxon>
        <taxon>Tracheophyta</taxon>
        <taxon>Spermatophyta</taxon>
        <taxon>Magnoliopsida</taxon>
        <taxon>eudicotyledons</taxon>
        <taxon>Gunneridae</taxon>
        <taxon>Pentapetalae</taxon>
        <taxon>rosids</taxon>
        <taxon>fabids</taxon>
        <taxon>Malpighiales</taxon>
        <taxon>Rhizophoraceae</taxon>
        <taxon>Rhizophora</taxon>
    </lineage>
</organism>
<accession>A0A2P2J6J2</accession>